<protein>
    <recommendedName>
        <fullName evidence="3">GATA-type domain-containing protein</fullName>
    </recommendedName>
</protein>
<dbReference type="Gene3D" id="3.30.50.10">
    <property type="entry name" value="Erythroid Transcription Factor GATA-1, subunit A"/>
    <property type="match status" value="1"/>
</dbReference>
<keyword evidence="1" id="KW-0863">Zinc-finger</keyword>
<dbReference type="Proteomes" id="UP000284842">
    <property type="component" value="Unassembled WGS sequence"/>
</dbReference>
<dbReference type="STRING" id="181874.A0A409YIZ4"/>
<evidence type="ECO:0000313" key="4">
    <source>
        <dbReference type="EMBL" id="PPR02962.1"/>
    </source>
</evidence>
<name>A0A409YIZ4_9AGAR</name>
<dbReference type="GO" id="GO:0008270">
    <property type="term" value="F:zinc ion binding"/>
    <property type="evidence" value="ECO:0007669"/>
    <property type="project" value="UniProtKB-KW"/>
</dbReference>
<dbReference type="SUPFAM" id="SSF57716">
    <property type="entry name" value="Glucocorticoid receptor-like (DNA-binding domain)"/>
    <property type="match status" value="1"/>
</dbReference>
<dbReference type="GO" id="GO:0006355">
    <property type="term" value="P:regulation of DNA-templated transcription"/>
    <property type="evidence" value="ECO:0007669"/>
    <property type="project" value="InterPro"/>
</dbReference>
<comment type="caution">
    <text evidence="4">The sequence shown here is derived from an EMBL/GenBank/DDBJ whole genome shotgun (WGS) entry which is preliminary data.</text>
</comment>
<evidence type="ECO:0000259" key="3">
    <source>
        <dbReference type="PROSITE" id="PS50114"/>
    </source>
</evidence>
<organism evidence="4 5">
    <name type="scientific">Panaeolus cyanescens</name>
    <dbReference type="NCBI Taxonomy" id="181874"/>
    <lineage>
        <taxon>Eukaryota</taxon>
        <taxon>Fungi</taxon>
        <taxon>Dikarya</taxon>
        <taxon>Basidiomycota</taxon>
        <taxon>Agaricomycotina</taxon>
        <taxon>Agaricomycetes</taxon>
        <taxon>Agaricomycetidae</taxon>
        <taxon>Agaricales</taxon>
        <taxon>Agaricineae</taxon>
        <taxon>Galeropsidaceae</taxon>
        <taxon>Panaeolus</taxon>
    </lineage>
</organism>
<keyword evidence="1" id="KW-0479">Metal-binding</keyword>
<dbReference type="InterPro" id="IPR013088">
    <property type="entry name" value="Znf_NHR/GATA"/>
</dbReference>
<feature type="region of interest" description="Disordered" evidence="2">
    <location>
        <begin position="129"/>
        <end position="171"/>
    </location>
</feature>
<sequence length="309" mass="34010">MGGYSASSWGYTGESSRSWMTSHEVPANNNPEFTSFGTDNPSSHAYGSWSGSTQSSDQALWHSQRQDVSFGPLDYPSEDQASAHLPHHSMHMDTYNSFQGDIVPSHFIEQTGALPSQFHSSYSSLSNAVPSYSQSQGSLEMDAGSAGPPTLHFQTAQYSSGSSSSNSQLNVQTPSFYHNQQLDPTGMRFFSSDLSSASTSASLYTPDSDAGLQVPLNDSTFQSNPSPSSSSVYYENSQTEKNEKICSICKATSTSKWNKQKQWCSACYQYISKHGKSRPAKFIKSYNNRNSLEKAECRKCGTEKTCRWY</sequence>
<dbReference type="InParanoid" id="A0A409YIZ4"/>
<reference evidence="4 5" key="1">
    <citation type="journal article" date="2018" name="Evol. Lett.">
        <title>Horizontal gene cluster transfer increased hallucinogenic mushroom diversity.</title>
        <authorList>
            <person name="Reynolds H.T."/>
            <person name="Vijayakumar V."/>
            <person name="Gluck-Thaler E."/>
            <person name="Korotkin H.B."/>
            <person name="Matheny P.B."/>
            <person name="Slot J.C."/>
        </authorList>
    </citation>
    <scope>NUCLEOTIDE SEQUENCE [LARGE SCALE GENOMIC DNA]</scope>
    <source>
        <strain evidence="4 5">2629</strain>
    </source>
</reference>
<keyword evidence="5" id="KW-1185">Reference proteome</keyword>
<keyword evidence="1" id="KW-0862">Zinc</keyword>
<gene>
    <name evidence="4" type="ORF">CVT24_012156</name>
</gene>
<dbReference type="AlphaFoldDB" id="A0A409YIZ4"/>
<evidence type="ECO:0000313" key="5">
    <source>
        <dbReference type="Proteomes" id="UP000284842"/>
    </source>
</evidence>
<evidence type="ECO:0000256" key="1">
    <source>
        <dbReference type="PROSITE-ProRule" id="PRU00094"/>
    </source>
</evidence>
<feature type="compositionally biased region" description="Polar residues" evidence="2">
    <location>
        <begin position="129"/>
        <end position="138"/>
    </location>
</feature>
<accession>A0A409YIZ4</accession>
<dbReference type="GO" id="GO:0043565">
    <property type="term" value="F:sequence-specific DNA binding"/>
    <property type="evidence" value="ECO:0007669"/>
    <property type="project" value="InterPro"/>
</dbReference>
<proteinExistence type="predicted"/>
<feature type="region of interest" description="Disordered" evidence="2">
    <location>
        <begin position="1"/>
        <end position="63"/>
    </location>
</feature>
<feature type="domain" description="GATA-type" evidence="3">
    <location>
        <begin position="240"/>
        <end position="290"/>
    </location>
</feature>
<dbReference type="InterPro" id="IPR000679">
    <property type="entry name" value="Znf_GATA"/>
</dbReference>
<evidence type="ECO:0000256" key="2">
    <source>
        <dbReference type="SAM" id="MobiDB-lite"/>
    </source>
</evidence>
<dbReference type="EMBL" id="NHTK01001123">
    <property type="protein sequence ID" value="PPR02962.1"/>
    <property type="molecule type" value="Genomic_DNA"/>
</dbReference>
<dbReference type="PROSITE" id="PS50114">
    <property type="entry name" value="GATA_ZN_FINGER_2"/>
    <property type="match status" value="1"/>
</dbReference>